<reference evidence="1" key="1">
    <citation type="submission" date="2019-11" db="UniProtKB">
        <authorList>
            <consortium name="WormBaseParasite"/>
        </authorList>
    </citation>
    <scope>IDENTIFICATION</scope>
</reference>
<dbReference type="AlphaFoldDB" id="A0A5K3F9N0"/>
<organism evidence="1">
    <name type="scientific">Mesocestoides corti</name>
    <name type="common">Flatworm</name>
    <dbReference type="NCBI Taxonomy" id="53468"/>
    <lineage>
        <taxon>Eukaryota</taxon>
        <taxon>Metazoa</taxon>
        <taxon>Spiralia</taxon>
        <taxon>Lophotrochozoa</taxon>
        <taxon>Platyhelminthes</taxon>
        <taxon>Cestoda</taxon>
        <taxon>Eucestoda</taxon>
        <taxon>Cyclophyllidea</taxon>
        <taxon>Mesocestoididae</taxon>
        <taxon>Mesocestoides</taxon>
    </lineage>
</organism>
<dbReference type="WBParaSite" id="MCU_006642-RA">
    <property type="protein sequence ID" value="MCU_006642-RA"/>
    <property type="gene ID" value="MCU_006642"/>
</dbReference>
<proteinExistence type="predicted"/>
<evidence type="ECO:0000313" key="1">
    <source>
        <dbReference type="WBParaSite" id="MCU_006642-RA"/>
    </source>
</evidence>
<accession>A0A5K3F9N0</accession>
<name>A0A5K3F9N0_MESCO</name>
<sequence>MASANPLSVRVPMTREKGIQPTRDRHYKKRYIMSGIASIMNSDGWRITFSFGLLLIKKSCSGAPVFFMLGLGYSTLSRGHTFALLG</sequence>
<protein>
    <submittedName>
        <fullName evidence="1">MFS transporter</fullName>
    </submittedName>
</protein>